<dbReference type="SMART" id="SM01011">
    <property type="entry name" value="AMP_N"/>
    <property type="match status" value="1"/>
</dbReference>
<keyword evidence="6" id="KW-0482">Metalloprotease</keyword>
<evidence type="ECO:0000313" key="15">
    <source>
        <dbReference type="EMBL" id="KAG7372375.1"/>
    </source>
</evidence>
<keyword evidence="15" id="KW-0031">Aminopeptidase</keyword>
<evidence type="ECO:0000256" key="11">
    <source>
        <dbReference type="ARBA" id="ARBA00044284"/>
    </source>
</evidence>
<accession>A0A9K3M2Z7</accession>
<reference evidence="15" key="1">
    <citation type="journal article" date="2021" name="Sci. Rep.">
        <title>Diploid genomic architecture of Nitzschia inconspicua, an elite biomass production diatom.</title>
        <authorList>
            <person name="Oliver A."/>
            <person name="Podell S."/>
            <person name="Pinowska A."/>
            <person name="Traller J.C."/>
            <person name="Smith S.R."/>
            <person name="McClure R."/>
            <person name="Beliaev A."/>
            <person name="Bohutskyi P."/>
            <person name="Hill E.A."/>
            <person name="Rabines A."/>
            <person name="Zheng H."/>
            <person name="Allen L.Z."/>
            <person name="Kuo A."/>
            <person name="Grigoriev I.V."/>
            <person name="Allen A.E."/>
            <person name="Hazlebeck D."/>
            <person name="Allen E.E."/>
        </authorList>
    </citation>
    <scope>NUCLEOTIDE SEQUENCE</scope>
    <source>
        <strain evidence="15">Hildebrandi</strain>
    </source>
</reference>
<dbReference type="GO" id="GO:0070006">
    <property type="term" value="F:metalloaminopeptidase activity"/>
    <property type="evidence" value="ECO:0007669"/>
    <property type="project" value="InterPro"/>
</dbReference>
<evidence type="ECO:0000256" key="6">
    <source>
        <dbReference type="ARBA" id="ARBA00023049"/>
    </source>
</evidence>
<dbReference type="EMBL" id="JAGRRH010000003">
    <property type="protein sequence ID" value="KAG7372375.1"/>
    <property type="molecule type" value="Genomic_DNA"/>
</dbReference>
<keyword evidence="16" id="KW-1185">Reference proteome</keyword>
<dbReference type="GO" id="GO:0030145">
    <property type="term" value="F:manganese ion binding"/>
    <property type="evidence" value="ECO:0007669"/>
    <property type="project" value="InterPro"/>
</dbReference>
<keyword evidence="2" id="KW-0645">Protease</keyword>
<keyword evidence="3" id="KW-0479">Metal-binding</keyword>
<evidence type="ECO:0000256" key="10">
    <source>
        <dbReference type="ARBA" id="ARBA00044252"/>
    </source>
</evidence>
<evidence type="ECO:0000256" key="2">
    <source>
        <dbReference type="ARBA" id="ARBA00022670"/>
    </source>
</evidence>
<reference evidence="15" key="2">
    <citation type="submission" date="2021-04" db="EMBL/GenBank/DDBJ databases">
        <authorList>
            <person name="Podell S."/>
        </authorList>
    </citation>
    <scope>NUCLEOTIDE SEQUENCE</scope>
    <source>
        <strain evidence="15">Hildebrandi</strain>
    </source>
</reference>
<dbReference type="InterPro" id="IPR007865">
    <property type="entry name" value="Aminopep_P_N"/>
</dbReference>
<evidence type="ECO:0000313" key="16">
    <source>
        <dbReference type="Proteomes" id="UP000693970"/>
    </source>
</evidence>
<dbReference type="Pfam" id="PF00557">
    <property type="entry name" value="Peptidase_M24"/>
    <property type="match status" value="1"/>
</dbReference>
<evidence type="ECO:0000256" key="13">
    <source>
        <dbReference type="ARBA" id="ARBA00048994"/>
    </source>
</evidence>
<dbReference type="PANTHER" id="PTHR48480:SF2">
    <property type="entry name" value="PEPTIDASE D"/>
    <property type="match status" value="1"/>
</dbReference>
<dbReference type="Pfam" id="PF05195">
    <property type="entry name" value="AMP_N"/>
    <property type="match status" value="1"/>
</dbReference>
<evidence type="ECO:0000256" key="1">
    <source>
        <dbReference type="ARBA" id="ARBA00011738"/>
    </source>
</evidence>
<keyword evidence="5" id="KW-0224">Dipeptidase</keyword>
<gene>
    <name evidence="15" type="ORF">IV203_018518</name>
</gene>
<dbReference type="Proteomes" id="UP000693970">
    <property type="component" value="Unassembled WGS sequence"/>
</dbReference>
<evidence type="ECO:0000256" key="12">
    <source>
        <dbReference type="ARBA" id="ARBA00044351"/>
    </source>
</evidence>
<comment type="catalytic activity">
    <reaction evidence="13">
        <text>Xaa-L-Pro dipeptide + H2O = an L-alpha-amino acid + L-proline</text>
        <dbReference type="Rhea" id="RHEA:76407"/>
        <dbReference type="ChEBI" id="CHEBI:15377"/>
        <dbReference type="ChEBI" id="CHEBI:59869"/>
        <dbReference type="ChEBI" id="CHEBI:60039"/>
        <dbReference type="ChEBI" id="CHEBI:195196"/>
        <dbReference type="EC" id="3.4.13.9"/>
    </reaction>
</comment>
<feature type="domain" description="Aminopeptidase P N-terminal" evidence="14">
    <location>
        <begin position="15"/>
        <end position="162"/>
    </location>
</feature>
<dbReference type="OrthoDB" id="10261878at2759"/>
<evidence type="ECO:0000256" key="9">
    <source>
        <dbReference type="ARBA" id="ARBA00044141"/>
    </source>
</evidence>
<organism evidence="15 16">
    <name type="scientific">Nitzschia inconspicua</name>
    <dbReference type="NCBI Taxonomy" id="303405"/>
    <lineage>
        <taxon>Eukaryota</taxon>
        <taxon>Sar</taxon>
        <taxon>Stramenopiles</taxon>
        <taxon>Ochrophyta</taxon>
        <taxon>Bacillariophyta</taxon>
        <taxon>Bacillariophyceae</taxon>
        <taxon>Bacillariophycidae</taxon>
        <taxon>Bacillariales</taxon>
        <taxon>Bacillariaceae</taxon>
        <taxon>Nitzschia</taxon>
    </lineage>
</organism>
<evidence type="ECO:0000256" key="5">
    <source>
        <dbReference type="ARBA" id="ARBA00022997"/>
    </source>
</evidence>
<name>A0A9K3M2Z7_9STRA</name>
<dbReference type="InterPro" id="IPR052433">
    <property type="entry name" value="X-Pro_dipept-like"/>
</dbReference>
<protein>
    <recommendedName>
        <fullName evidence="9">Xaa-Pro dipeptidase</fullName>
        <ecNumber evidence="8">3.4.13.9</ecNumber>
    </recommendedName>
    <alternativeName>
        <fullName evidence="12">Imidodipeptidase</fullName>
    </alternativeName>
    <alternativeName>
        <fullName evidence="10">Peptidase D</fullName>
    </alternativeName>
    <alternativeName>
        <fullName evidence="11">Proline dipeptidase</fullName>
    </alternativeName>
</protein>
<evidence type="ECO:0000256" key="7">
    <source>
        <dbReference type="ARBA" id="ARBA00043990"/>
    </source>
</evidence>
<evidence type="ECO:0000256" key="4">
    <source>
        <dbReference type="ARBA" id="ARBA00022801"/>
    </source>
</evidence>
<keyword evidence="4" id="KW-0378">Hydrolase</keyword>
<sequence length="553" mass="62114">MDSPFLSLGTDTYHVPLQLFQENRQKLATRLVEGTQSDKHIVILQGGPSPLRFGTDHEPVFRQESYFWWLTGVKEPDCKVVLTIQLASNVTTTLFIPKLPASYATIMGKIKTRDEWKQGYQLEQVLFTDDLEGFLEEEIKSMFSESQKPVILLLRGQNTDSGTTYEDLIPKFESKVLNENVTLDTVTLFPILAECRVHKSSLELALLEHVTQISSFAHAYVMRNIRPGMHEYQCESLFKHYAYFNYGSRLVSYTSICGCGPNAAVLHYGHAGEPNSRLIRDDEHCLFDMGAEYQCYDSDITCSFPANGKFTDKCKAIYESVLNAQRAVYAMMKPGVSWVDCHEAAELEIVKGLYKIGIIKLPLTMKEQEKITGTNREDSLPDESTIATLKDLVQSYRLGAVFMPHGLGHFLGIDTHDVGGYLPGHPPRSPLPGLKSLRTARTLQSNMVLTVEPGCYFIDHLLDEALMESNILSQYLNAELLQEYRGYGGVRLEDVVTVTQVGIVNFTVCPRTVSEVEHVMAGGKWPPLTDEAPELYRKKLTGPIYPLPPPPSK</sequence>
<comment type="subunit">
    <text evidence="1">Homodimer.</text>
</comment>
<evidence type="ECO:0000256" key="8">
    <source>
        <dbReference type="ARBA" id="ARBA00044051"/>
    </source>
</evidence>
<comment type="caution">
    <text evidence="15">The sequence shown here is derived from an EMBL/GenBank/DDBJ whole genome shotgun (WGS) entry which is preliminary data.</text>
</comment>
<dbReference type="GO" id="GO:0006508">
    <property type="term" value="P:proteolysis"/>
    <property type="evidence" value="ECO:0007669"/>
    <property type="project" value="UniProtKB-KW"/>
</dbReference>
<dbReference type="PANTHER" id="PTHR48480">
    <property type="match status" value="1"/>
</dbReference>
<proteinExistence type="inferred from homology"/>
<evidence type="ECO:0000259" key="14">
    <source>
        <dbReference type="SMART" id="SM01011"/>
    </source>
</evidence>
<dbReference type="GO" id="GO:0102009">
    <property type="term" value="F:proline dipeptidase activity"/>
    <property type="evidence" value="ECO:0007669"/>
    <property type="project" value="UniProtKB-EC"/>
</dbReference>
<evidence type="ECO:0000256" key="3">
    <source>
        <dbReference type="ARBA" id="ARBA00022723"/>
    </source>
</evidence>
<dbReference type="InterPro" id="IPR000994">
    <property type="entry name" value="Pept_M24"/>
</dbReference>
<dbReference type="EC" id="3.4.13.9" evidence="8"/>
<dbReference type="CDD" id="cd01087">
    <property type="entry name" value="Prolidase"/>
    <property type="match status" value="1"/>
</dbReference>
<dbReference type="AlphaFoldDB" id="A0A9K3M2Z7"/>
<comment type="similarity">
    <text evidence="7">Belongs to the peptidase M24B family. Eukaryotic-type prolidase subfamily.</text>
</comment>